<dbReference type="PANTHER" id="PTHR10933:SF9">
    <property type="entry name" value="IMMUNOGLOBULIN-BINDING PROTEIN 1"/>
    <property type="match status" value="1"/>
</dbReference>
<dbReference type="AlphaFoldDB" id="A0A5B0N1U2"/>
<dbReference type="GO" id="GO:0051721">
    <property type="term" value="F:protein phosphatase 2A binding"/>
    <property type="evidence" value="ECO:0007669"/>
    <property type="project" value="TreeGrafter"/>
</dbReference>
<feature type="compositionally biased region" description="Acidic residues" evidence="1">
    <location>
        <begin position="209"/>
        <end position="218"/>
    </location>
</feature>
<name>A0A5B0N1U2_PUCGR</name>
<protein>
    <submittedName>
        <fullName evidence="2">Uncharacterized protein</fullName>
    </submittedName>
</protein>
<evidence type="ECO:0000313" key="2">
    <source>
        <dbReference type="EMBL" id="KAA1082792.1"/>
    </source>
</evidence>
<evidence type="ECO:0000313" key="3">
    <source>
        <dbReference type="EMBL" id="KAA1087995.1"/>
    </source>
</evidence>
<feature type="region of interest" description="Disordered" evidence="1">
    <location>
        <begin position="344"/>
        <end position="371"/>
    </location>
</feature>
<dbReference type="GO" id="GO:0005829">
    <property type="term" value="C:cytosol"/>
    <property type="evidence" value="ECO:0007669"/>
    <property type="project" value="TreeGrafter"/>
</dbReference>
<dbReference type="Gene3D" id="1.25.40.540">
    <property type="entry name" value="TAP42-like family"/>
    <property type="match status" value="1"/>
</dbReference>
<organism evidence="2 4">
    <name type="scientific">Puccinia graminis f. sp. tritici</name>
    <dbReference type="NCBI Taxonomy" id="56615"/>
    <lineage>
        <taxon>Eukaryota</taxon>
        <taxon>Fungi</taxon>
        <taxon>Dikarya</taxon>
        <taxon>Basidiomycota</taxon>
        <taxon>Pucciniomycotina</taxon>
        <taxon>Pucciniomycetes</taxon>
        <taxon>Pucciniales</taxon>
        <taxon>Pucciniaceae</taxon>
        <taxon>Puccinia</taxon>
    </lineage>
</organism>
<gene>
    <name evidence="2" type="ORF">PGT21_014733</name>
    <name evidence="3" type="ORF">PGTUg99_016048</name>
</gene>
<dbReference type="EMBL" id="VDEP01000408">
    <property type="protein sequence ID" value="KAA1087995.1"/>
    <property type="molecule type" value="Genomic_DNA"/>
</dbReference>
<dbReference type="PANTHER" id="PTHR10933">
    <property type="entry name" value="IMMUNOGLOBULIN-BINDING PROTEIN 1"/>
    <property type="match status" value="1"/>
</dbReference>
<evidence type="ECO:0000313" key="5">
    <source>
        <dbReference type="Proteomes" id="UP000325313"/>
    </source>
</evidence>
<dbReference type="GO" id="GO:0009966">
    <property type="term" value="P:regulation of signal transduction"/>
    <property type="evidence" value="ECO:0007669"/>
    <property type="project" value="InterPro"/>
</dbReference>
<proteinExistence type="predicted"/>
<dbReference type="Proteomes" id="UP000324748">
    <property type="component" value="Unassembled WGS sequence"/>
</dbReference>
<evidence type="ECO:0000256" key="1">
    <source>
        <dbReference type="SAM" id="MobiDB-lite"/>
    </source>
</evidence>
<keyword evidence="4" id="KW-1185">Reference proteome</keyword>
<dbReference type="Pfam" id="PF04177">
    <property type="entry name" value="TAP42"/>
    <property type="match status" value="1"/>
</dbReference>
<dbReference type="Proteomes" id="UP000325313">
    <property type="component" value="Unassembled WGS sequence"/>
</dbReference>
<feature type="compositionally biased region" description="Basic and acidic residues" evidence="1">
    <location>
        <begin position="194"/>
        <end position="208"/>
    </location>
</feature>
<evidence type="ECO:0000313" key="4">
    <source>
        <dbReference type="Proteomes" id="UP000324748"/>
    </source>
</evidence>
<feature type="compositionally biased region" description="Polar residues" evidence="1">
    <location>
        <begin position="353"/>
        <end position="363"/>
    </location>
</feature>
<dbReference type="InterPro" id="IPR007304">
    <property type="entry name" value="TAP46-like"/>
</dbReference>
<reference evidence="4 5" key="1">
    <citation type="submission" date="2019-05" db="EMBL/GenBank/DDBJ databases">
        <title>Emergence of the Ug99 lineage of the wheat stem rust pathogen through somatic hybridization.</title>
        <authorList>
            <person name="Li F."/>
            <person name="Upadhyaya N.M."/>
            <person name="Sperschneider J."/>
            <person name="Matny O."/>
            <person name="Nguyen-Phuc H."/>
            <person name="Mago R."/>
            <person name="Raley C."/>
            <person name="Miller M.E."/>
            <person name="Silverstein K.A.T."/>
            <person name="Henningsen E."/>
            <person name="Hirsch C.D."/>
            <person name="Visser B."/>
            <person name="Pretorius Z.A."/>
            <person name="Steffenson B.J."/>
            <person name="Schwessinger B."/>
            <person name="Dodds P.N."/>
            <person name="Figueroa M."/>
        </authorList>
    </citation>
    <scope>NUCLEOTIDE SEQUENCE [LARGE SCALE GENOMIC DNA]</scope>
    <source>
        <strain evidence="2">21-0</strain>
        <strain evidence="3 5">Ug99</strain>
    </source>
</reference>
<dbReference type="OrthoDB" id="10261753at2759"/>
<feature type="region of interest" description="Disordered" evidence="1">
    <location>
        <begin position="181"/>
        <end position="221"/>
    </location>
</feature>
<comment type="caution">
    <text evidence="2">The sequence shown here is derived from an EMBL/GenBank/DDBJ whole genome shotgun (WGS) entry which is preliminary data.</text>
</comment>
<accession>A0A5B0N1U2</accession>
<sequence length="406" mass="46005">MRPSDQNPSLSIKTKMSQENDITLGQLLDRATSAYNHVIEQPTPNEETVQSKILAALADLSLSSSLINRLAILSPNETLEDINTNDLKCLSVEVLRGLLVVLLKTKGGGQRKKNLEQAKDHFKSFSRQIEAYEIIPREQIERFKGPLSAIQSASMRRESKINQYKLEKQLKQQLDELRERKRAAQRSRLYSSGRSKEDYNSRVERANGSDDDDDDENESESRSTHLTWLKFLYLKAHQELDSIEAELEILGQAAQMNDLPSKKVQREEDDLSWRVERLSTSTDGPLVSPSGKVLRPFTILPSRSSASSASTNRIKLRAEVFRPDWTLPTMTIDDYLDEQRAMGNFLSGGGPDQASQETPSQRAQIDAEEDNLKGELKAEELRKKAVEWNEFTDSHRKGEGNMMNRG</sequence>
<dbReference type="InterPro" id="IPR038511">
    <property type="entry name" value="TAP42/TAP46-like_sf"/>
</dbReference>
<dbReference type="GO" id="GO:0035303">
    <property type="term" value="P:regulation of dephosphorylation"/>
    <property type="evidence" value="ECO:0007669"/>
    <property type="project" value="TreeGrafter"/>
</dbReference>
<dbReference type="EMBL" id="VSWC01000119">
    <property type="protein sequence ID" value="KAA1082792.1"/>
    <property type="molecule type" value="Genomic_DNA"/>
</dbReference>